<dbReference type="PANTHER" id="PTHR22912">
    <property type="entry name" value="DISULFIDE OXIDOREDUCTASE"/>
    <property type="match status" value="1"/>
</dbReference>
<dbReference type="SUPFAM" id="SSF51905">
    <property type="entry name" value="FAD/NAD(P)-binding domain"/>
    <property type="match status" value="1"/>
</dbReference>
<evidence type="ECO:0000256" key="2">
    <source>
        <dbReference type="ARBA" id="ARBA00022630"/>
    </source>
</evidence>
<evidence type="ECO:0000256" key="4">
    <source>
        <dbReference type="ARBA" id="ARBA00023027"/>
    </source>
</evidence>
<keyword evidence="3" id="KW-0274">FAD</keyword>
<sequence length="439" mass="45983">MALGDCPFWACVPSKLMLRPEEALHEAADVGGAAQRVHAADGLEVEAVFARRDKLTQGKDDTQVLVPMIEDFGATLVRGAAKITGIRRVQVLDHKGRSIDLEARLAVALCSGSEPVVPKIVRDTDPWTPRDATSALQAPEHLIIMGGGAVGCEMATAYSGYGTKVTLISSSAALLPSVDSETGALVRESLEQKGVTVITSTKVVGAARTSSGGVEVKLSDGKILNGSELLIAAGRKASLELGLESIGLGSGARQLDVDDSMKVATNDGQHWLYAPGDINGRSAFTHAAKYHGRIAGNAIAARALRKGASGEPSKQCVAVADATAMPQVIFTTPVVASIGLTRIQAQKQKKSVKAIAAPWWTVGAMVRQDSTPEGWAQWLIDEEERVLGVTLVGAGAGELIHAGTIAVTAKMRVADLLHAIPAFPTMSEVYLNLLEASGY</sequence>
<evidence type="ECO:0000259" key="6">
    <source>
        <dbReference type="Pfam" id="PF07992"/>
    </source>
</evidence>
<accession>A0A8H6RF82</accession>
<dbReference type="PRINTS" id="PR00411">
    <property type="entry name" value="PNDRDTASEI"/>
</dbReference>
<feature type="domain" description="FAD/NAD(P)-binding" evidence="6">
    <location>
        <begin position="4"/>
        <end position="292"/>
    </location>
</feature>
<dbReference type="PANTHER" id="PTHR22912:SF151">
    <property type="entry name" value="DIHYDROLIPOYL DEHYDROGENASE, MITOCHONDRIAL"/>
    <property type="match status" value="1"/>
</dbReference>
<dbReference type="EMBL" id="JABCIY010000169">
    <property type="protein sequence ID" value="KAF7190449.1"/>
    <property type="molecule type" value="Genomic_DNA"/>
</dbReference>
<dbReference type="Pfam" id="PF02852">
    <property type="entry name" value="Pyr_redox_dim"/>
    <property type="match status" value="1"/>
</dbReference>
<keyword evidence="4" id="KW-0520">NAD</keyword>
<gene>
    <name evidence="7" type="ORF">HII31_08163</name>
</gene>
<protein>
    <submittedName>
        <fullName evidence="7">Mercuric reductase</fullName>
    </submittedName>
</protein>
<keyword evidence="2" id="KW-0285">Flavoprotein</keyword>
<dbReference type="OrthoDB" id="361797at2759"/>
<dbReference type="GO" id="GO:0004148">
    <property type="term" value="F:dihydrolipoyl dehydrogenase (NADH) activity"/>
    <property type="evidence" value="ECO:0007669"/>
    <property type="project" value="TreeGrafter"/>
</dbReference>
<evidence type="ECO:0000313" key="8">
    <source>
        <dbReference type="Proteomes" id="UP000660729"/>
    </source>
</evidence>
<comment type="caution">
    <text evidence="7">The sequence shown here is derived from an EMBL/GenBank/DDBJ whole genome shotgun (WGS) entry which is preliminary data.</text>
</comment>
<dbReference type="GO" id="GO:0006103">
    <property type="term" value="P:2-oxoglutarate metabolic process"/>
    <property type="evidence" value="ECO:0007669"/>
    <property type="project" value="TreeGrafter"/>
</dbReference>
<dbReference type="Gene3D" id="3.50.50.60">
    <property type="entry name" value="FAD/NAD(P)-binding domain"/>
    <property type="match status" value="2"/>
</dbReference>
<dbReference type="InterPro" id="IPR036188">
    <property type="entry name" value="FAD/NAD-bd_sf"/>
</dbReference>
<name>A0A8H6RF82_9PEZI</name>
<organism evidence="7 8">
    <name type="scientific">Pseudocercospora fuligena</name>
    <dbReference type="NCBI Taxonomy" id="685502"/>
    <lineage>
        <taxon>Eukaryota</taxon>
        <taxon>Fungi</taxon>
        <taxon>Dikarya</taxon>
        <taxon>Ascomycota</taxon>
        <taxon>Pezizomycotina</taxon>
        <taxon>Dothideomycetes</taxon>
        <taxon>Dothideomycetidae</taxon>
        <taxon>Mycosphaerellales</taxon>
        <taxon>Mycosphaerellaceae</taxon>
        <taxon>Pseudocercospora</taxon>
    </lineage>
</organism>
<dbReference type="InterPro" id="IPR023753">
    <property type="entry name" value="FAD/NAD-binding_dom"/>
</dbReference>
<comment type="similarity">
    <text evidence="1">Belongs to the class-I pyridine nucleotide-disulfide oxidoreductase family.</text>
</comment>
<dbReference type="Proteomes" id="UP000660729">
    <property type="component" value="Unassembled WGS sequence"/>
</dbReference>
<evidence type="ECO:0000256" key="3">
    <source>
        <dbReference type="ARBA" id="ARBA00022827"/>
    </source>
</evidence>
<reference evidence="7" key="1">
    <citation type="submission" date="2020-04" db="EMBL/GenBank/DDBJ databases">
        <title>Draft genome resource of the tomato pathogen Pseudocercospora fuligena.</title>
        <authorList>
            <person name="Zaccaron A."/>
        </authorList>
    </citation>
    <scope>NUCLEOTIDE SEQUENCE</scope>
    <source>
        <strain evidence="7">PF001</strain>
    </source>
</reference>
<evidence type="ECO:0000259" key="5">
    <source>
        <dbReference type="Pfam" id="PF02852"/>
    </source>
</evidence>
<proteinExistence type="inferred from homology"/>
<dbReference type="SUPFAM" id="SSF55424">
    <property type="entry name" value="FAD/NAD-linked reductases, dimerisation (C-terminal) domain"/>
    <property type="match status" value="1"/>
</dbReference>
<dbReference type="Pfam" id="PF07992">
    <property type="entry name" value="Pyr_redox_2"/>
    <property type="match status" value="1"/>
</dbReference>
<feature type="domain" description="Pyridine nucleotide-disulphide oxidoreductase dimerisation" evidence="5">
    <location>
        <begin position="325"/>
        <end position="430"/>
    </location>
</feature>
<keyword evidence="8" id="KW-1185">Reference proteome</keyword>
<dbReference type="GO" id="GO:0050660">
    <property type="term" value="F:flavin adenine dinucleotide binding"/>
    <property type="evidence" value="ECO:0007669"/>
    <property type="project" value="TreeGrafter"/>
</dbReference>
<dbReference type="InterPro" id="IPR016156">
    <property type="entry name" value="FAD/NAD-linked_Rdtase_dimer_sf"/>
</dbReference>
<evidence type="ECO:0000256" key="1">
    <source>
        <dbReference type="ARBA" id="ARBA00007532"/>
    </source>
</evidence>
<evidence type="ECO:0000313" key="7">
    <source>
        <dbReference type="EMBL" id="KAF7190449.1"/>
    </source>
</evidence>
<dbReference type="Gene3D" id="3.30.390.30">
    <property type="match status" value="1"/>
</dbReference>
<dbReference type="AlphaFoldDB" id="A0A8H6RF82"/>
<dbReference type="InterPro" id="IPR004099">
    <property type="entry name" value="Pyr_nucl-diS_OxRdtase_dimer"/>
</dbReference>
<dbReference type="InterPro" id="IPR050151">
    <property type="entry name" value="Class-I_Pyr_Nuc-Dis_Oxidored"/>
</dbReference>